<dbReference type="CDD" id="cd02209">
    <property type="entry name" value="cupin_XRE_C"/>
    <property type="match status" value="1"/>
</dbReference>
<sequence length="183" mass="20935">MDFQIGSRLRELRNNKKLSIAELSKISDVSTGLISQIERDLVVPSVVSLWRLANALDTNINYFFEEQQQEDGVLIRRGDHKIIVTHRNNSFYKLLSPTRAGHLLDMTEVRLKSGCAYEKETLCHSGEECGYVLKGTLTVHLNGNEYVLYEGDSIYFNSSLPHKYINNSEEECISIWAMTPPFF</sequence>
<dbReference type="InterPro" id="IPR011051">
    <property type="entry name" value="RmlC_Cupin_sf"/>
</dbReference>
<keyword evidence="4" id="KW-1185">Reference proteome</keyword>
<comment type="caution">
    <text evidence="3">The sequence shown here is derived from an EMBL/GenBank/DDBJ whole genome shotgun (WGS) entry which is preliminary data.</text>
</comment>
<dbReference type="InterPro" id="IPR010982">
    <property type="entry name" value="Lambda_DNA-bd_dom_sf"/>
</dbReference>
<dbReference type="InterPro" id="IPR013096">
    <property type="entry name" value="Cupin_2"/>
</dbReference>
<gene>
    <name evidence="3" type="primary">puuR_4</name>
    <name evidence="3" type="ORF">CLNEO_18900</name>
</gene>
<dbReference type="OrthoDB" id="9814553at2"/>
<proteinExistence type="predicted"/>
<reference evidence="3 4" key="1">
    <citation type="submission" date="2016-01" db="EMBL/GenBank/DDBJ databases">
        <title>Genome sequence of Clostridium neopropionicum X4, DSM-3847.</title>
        <authorList>
            <person name="Poehlein A."/>
            <person name="Beck M.H."/>
            <person name="Bengelsdorf F.R."/>
            <person name="Daniel R."/>
            <person name="Duerre P."/>
        </authorList>
    </citation>
    <scope>NUCLEOTIDE SEQUENCE [LARGE SCALE GENOMIC DNA]</scope>
    <source>
        <strain evidence="3 4">DSM-3847</strain>
    </source>
</reference>
<dbReference type="SUPFAM" id="SSF51182">
    <property type="entry name" value="RmlC-like cupins"/>
    <property type="match status" value="1"/>
</dbReference>
<dbReference type="PANTHER" id="PTHR46797:SF1">
    <property type="entry name" value="METHYLPHOSPHONATE SYNTHASE"/>
    <property type="match status" value="1"/>
</dbReference>
<accession>A0A136WEE7</accession>
<evidence type="ECO:0000256" key="1">
    <source>
        <dbReference type="ARBA" id="ARBA00023125"/>
    </source>
</evidence>
<dbReference type="InterPro" id="IPR001387">
    <property type="entry name" value="Cro/C1-type_HTH"/>
</dbReference>
<dbReference type="InterPro" id="IPR014710">
    <property type="entry name" value="RmlC-like_jellyroll"/>
</dbReference>
<keyword evidence="1" id="KW-0238">DNA-binding</keyword>
<dbReference type="Gene3D" id="1.10.260.40">
    <property type="entry name" value="lambda repressor-like DNA-binding domains"/>
    <property type="match status" value="1"/>
</dbReference>
<dbReference type="Pfam" id="PF07883">
    <property type="entry name" value="Cupin_2"/>
    <property type="match status" value="1"/>
</dbReference>
<dbReference type="SUPFAM" id="SSF47413">
    <property type="entry name" value="lambda repressor-like DNA-binding domains"/>
    <property type="match status" value="1"/>
</dbReference>
<dbReference type="STRING" id="36847.CLNEO_18900"/>
<dbReference type="GO" id="GO:0003677">
    <property type="term" value="F:DNA binding"/>
    <property type="evidence" value="ECO:0007669"/>
    <property type="project" value="UniProtKB-KW"/>
</dbReference>
<name>A0A136WEE7_9FIRM</name>
<dbReference type="PATRIC" id="fig|36847.3.peg.2222"/>
<dbReference type="GO" id="GO:0005829">
    <property type="term" value="C:cytosol"/>
    <property type="evidence" value="ECO:0007669"/>
    <property type="project" value="TreeGrafter"/>
</dbReference>
<dbReference type="PANTHER" id="PTHR46797">
    <property type="entry name" value="HTH-TYPE TRANSCRIPTIONAL REGULATOR"/>
    <property type="match status" value="1"/>
</dbReference>
<dbReference type="PROSITE" id="PS50943">
    <property type="entry name" value="HTH_CROC1"/>
    <property type="match status" value="1"/>
</dbReference>
<organism evidence="3 4">
    <name type="scientific">Anaerotignum neopropionicum</name>
    <dbReference type="NCBI Taxonomy" id="36847"/>
    <lineage>
        <taxon>Bacteria</taxon>
        <taxon>Bacillati</taxon>
        <taxon>Bacillota</taxon>
        <taxon>Clostridia</taxon>
        <taxon>Lachnospirales</taxon>
        <taxon>Anaerotignaceae</taxon>
        <taxon>Anaerotignum</taxon>
    </lineage>
</organism>
<evidence type="ECO:0000313" key="4">
    <source>
        <dbReference type="Proteomes" id="UP000070539"/>
    </source>
</evidence>
<dbReference type="SMART" id="SM00530">
    <property type="entry name" value="HTH_XRE"/>
    <property type="match status" value="1"/>
</dbReference>
<dbReference type="Proteomes" id="UP000070539">
    <property type="component" value="Unassembled WGS sequence"/>
</dbReference>
<feature type="domain" description="HTH cro/C1-type" evidence="2">
    <location>
        <begin position="9"/>
        <end position="63"/>
    </location>
</feature>
<dbReference type="RefSeq" id="WP_066087979.1">
    <property type="nucleotide sequence ID" value="NZ_LRVM01000005.1"/>
</dbReference>
<dbReference type="EMBL" id="LRVM01000005">
    <property type="protein sequence ID" value="KXL52867.1"/>
    <property type="molecule type" value="Genomic_DNA"/>
</dbReference>
<protein>
    <submittedName>
        <fullName evidence="3">HTH-type transcriptional regulator PuuR</fullName>
    </submittedName>
</protein>
<evidence type="ECO:0000313" key="3">
    <source>
        <dbReference type="EMBL" id="KXL52867.1"/>
    </source>
</evidence>
<dbReference type="AlphaFoldDB" id="A0A136WEE7"/>
<dbReference type="Gene3D" id="2.60.120.10">
    <property type="entry name" value="Jelly Rolls"/>
    <property type="match status" value="1"/>
</dbReference>
<dbReference type="GO" id="GO:0003700">
    <property type="term" value="F:DNA-binding transcription factor activity"/>
    <property type="evidence" value="ECO:0007669"/>
    <property type="project" value="TreeGrafter"/>
</dbReference>
<dbReference type="InterPro" id="IPR050807">
    <property type="entry name" value="TransReg_Diox_bact_type"/>
</dbReference>
<evidence type="ECO:0000259" key="2">
    <source>
        <dbReference type="PROSITE" id="PS50943"/>
    </source>
</evidence>
<dbReference type="CDD" id="cd00093">
    <property type="entry name" value="HTH_XRE"/>
    <property type="match status" value="1"/>
</dbReference>
<dbReference type="Pfam" id="PF01381">
    <property type="entry name" value="HTH_3"/>
    <property type="match status" value="1"/>
</dbReference>